<reference evidence="2 3" key="1">
    <citation type="submission" date="2014-04" db="EMBL/GenBank/DDBJ databases">
        <authorList>
            <consortium name="DOE Joint Genome Institute"/>
            <person name="Kuo A."/>
            <person name="Kohler A."/>
            <person name="Jargeat P."/>
            <person name="Nagy L.G."/>
            <person name="Floudas D."/>
            <person name="Copeland A."/>
            <person name="Barry K.W."/>
            <person name="Cichocki N."/>
            <person name="Veneault-Fourrey C."/>
            <person name="LaButti K."/>
            <person name="Lindquist E.A."/>
            <person name="Lipzen A."/>
            <person name="Lundell T."/>
            <person name="Morin E."/>
            <person name="Murat C."/>
            <person name="Sun H."/>
            <person name="Tunlid A."/>
            <person name="Henrissat B."/>
            <person name="Grigoriev I.V."/>
            <person name="Hibbett D.S."/>
            <person name="Martin F."/>
            <person name="Nordberg H.P."/>
            <person name="Cantor M.N."/>
            <person name="Hua S.X."/>
        </authorList>
    </citation>
    <scope>NUCLEOTIDE SEQUENCE [LARGE SCALE GENOMIC DNA]</scope>
    <source>
        <strain evidence="2 3">Ve08.2h10</strain>
    </source>
</reference>
<dbReference type="InterPro" id="IPR027417">
    <property type="entry name" value="P-loop_NTPase"/>
</dbReference>
<dbReference type="STRING" id="930991.A0A0D0DU94"/>
<dbReference type="InterPro" id="IPR011545">
    <property type="entry name" value="DEAD/DEAH_box_helicase_dom"/>
</dbReference>
<gene>
    <name evidence="2" type="ORF">PAXRUDRAFT_112598</name>
</gene>
<feature type="domain" description="DEAD/DEAH-box helicase" evidence="1">
    <location>
        <begin position="3"/>
        <end position="56"/>
    </location>
</feature>
<keyword evidence="3" id="KW-1185">Reference proteome</keyword>
<feature type="non-terminal residue" evidence="2">
    <location>
        <position position="57"/>
    </location>
</feature>
<dbReference type="HOGENOM" id="CLU_001103_20_2_1"/>
<evidence type="ECO:0000259" key="1">
    <source>
        <dbReference type="Pfam" id="PF00270"/>
    </source>
</evidence>
<organism evidence="2 3">
    <name type="scientific">Paxillus rubicundulus Ve08.2h10</name>
    <dbReference type="NCBI Taxonomy" id="930991"/>
    <lineage>
        <taxon>Eukaryota</taxon>
        <taxon>Fungi</taxon>
        <taxon>Dikarya</taxon>
        <taxon>Basidiomycota</taxon>
        <taxon>Agaricomycotina</taxon>
        <taxon>Agaricomycetes</taxon>
        <taxon>Agaricomycetidae</taxon>
        <taxon>Boletales</taxon>
        <taxon>Paxilineae</taxon>
        <taxon>Paxillaceae</taxon>
        <taxon>Paxillus</taxon>
    </lineage>
</organism>
<name>A0A0D0DU94_9AGAM</name>
<evidence type="ECO:0000313" key="2">
    <source>
        <dbReference type="EMBL" id="KIK92486.1"/>
    </source>
</evidence>
<dbReference type="Proteomes" id="UP000054538">
    <property type="component" value="Unassembled WGS sequence"/>
</dbReference>
<dbReference type="Pfam" id="PF00270">
    <property type="entry name" value="DEAD"/>
    <property type="match status" value="1"/>
</dbReference>
<dbReference type="SUPFAM" id="SSF52540">
    <property type="entry name" value="P-loop containing nucleoside triphosphate hydrolases"/>
    <property type="match status" value="1"/>
</dbReference>
<reference evidence="3" key="2">
    <citation type="submission" date="2015-01" db="EMBL/GenBank/DDBJ databases">
        <title>Evolutionary Origins and Diversification of the Mycorrhizal Mutualists.</title>
        <authorList>
            <consortium name="DOE Joint Genome Institute"/>
            <consortium name="Mycorrhizal Genomics Consortium"/>
            <person name="Kohler A."/>
            <person name="Kuo A."/>
            <person name="Nagy L.G."/>
            <person name="Floudas D."/>
            <person name="Copeland A."/>
            <person name="Barry K.W."/>
            <person name="Cichocki N."/>
            <person name="Veneault-Fourrey C."/>
            <person name="LaButti K."/>
            <person name="Lindquist E.A."/>
            <person name="Lipzen A."/>
            <person name="Lundell T."/>
            <person name="Morin E."/>
            <person name="Murat C."/>
            <person name="Riley R."/>
            <person name="Ohm R."/>
            <person name="Sun H."/>
            <person name="Tunlid A."/>
            <person name="Henrissat B."/>
            <person name="Grigoriev I.V."/>
            <person name="Hibbett D.S."/>
            <person name="Martin F."/>
        </authorList>
    </citation>
    <scope>NUCLEOTIDE SEQUENCE [LARGE SCALE GENOMIC DNA]</scope>
    <source>
        <strain evidence="3">Ve08.2h10</strain>
    </source>
</reference>
<feature type="non-terminal residue" evidence="2">
    <location>
        <position position="1"/>
    </location>
</feature>
<dbReference type="Gene3D" id="3.40.50.300">
    <property type="entry name" value="P-loop containing nucleotide triphosphate hydrolases"/>
    <property type="match status" value="1"/>
</dbReference>
<accession>A0A0D0DU94</accession>
<dbReference type="EMBL" id="KN825275">
    <property type="protein sequence ID" value="KIK92486.1"/>
    <property type="molecule type" value="Genomic_DNA"/>
</dbReference>
<protein>
    <recommendedName>
        <fullName evidence="1">DEAD/DEAH-box helicase domain-containing protein</fullName>
    </recommendedName>
</protein>
<sequence>PDPWQLECVEAFNLGIDCTVIVGTGFGKTLPFTIPALLHPDKITIVLSPLTALEEDQ</sequence>
<dbReference type="OrthoDB" id="2671420at2759"/>
<dbReference type="GO" id="GO:0005524">
    <property type="term" value="F:ATP binding"/>
    <property type="evidence" value="ECO:0007669"/>
    <property type="project" value="InterPro"/>
</dbReference>
<evidence type="ECO:0000313" key="3">
    <source>
        <dbReference type="Proteomes" id="UP000054538"/>
    </source>
</evidence>
<dbReference type="InParanoid" id="A0A0D0DU94"/>
<proteinExistence type="predicted"/>
<dbReference type="AlphaFoldDB" id="A0A0D0DU94"/>
<dbReference type="GO" id="GO:0003676">
    <property type="term" value="F:nucleic acid binding"/>
    <property type="evidence" value="ECO:0007669"/>
    <property type="project" value="InterPro"/>
</dbReference>